<protein>
    <submittedName>
        <fullName evidence="3">Uncharacterized protein</fullName>
    </submittedName>
</protein>
<dbReference type="PROSITE" id="PS51257">
    <property type="entry name" value="PROKAR_LIPOPROTEIN"/>
    <property type="match status" value="1"/>
</dbReference>
<keyword evidence="2" id="KW-0812">Transmembrane</keyword>
<keyword evidence="1" id="KW-0175">Coiled coil</keyword>
<feature type="transmembrane region" description="Helical" evidence="2">
    <location>
        <begin position="343"/>
        <end position="363"/>
    </location>
</feature>
<dbReference type="AlphaFoldDB" id="A0A4S8KVG1"/>
<evidence type="ECO:0000313" key="3">
    <source>
        <dbReference type="EMBL" id="THU79914.1"/>
    </source>
</evidence>
<reference evidence="3 4" key="1">
    <citation type="journal article" date="2019" name="Nat. Ecol. Evol.">
        <title>Megaphylogeny resolves global patterns of mushroom evolution.</title>
        <authorList>
            <person name="Varga T."/>
            <person name="Krizsan K."/>
            <person name="Foldi C."/>
            <person name="Dima B."/>
            <person name="Sanchez-Garcia M."/>
            <person name="Sanchez-Ramirez S."/>
            <person name="Szollosi G.J."/>
            <person name="Szarkandi J.G."/>
            <person name="Papp V."/>
            <person name="Albert L."/>
            <person name="Andreopoulos W."/>
            <person name="Angelini C."/>
            <person name="Antonin V."/>
            <person name="Barry K.W."/>
            <person name="Bougher N.L."/>
            <person name="Buchanan P."/>
            <person name="Buyck B."/>
            <person name="Bense V."/>
            <person name="Catcheside P."/>
            <person name="Chovatia M."/>
            <person name="Cooper J."/>
            <person name="Damon W."/>
            <person name="Desjardin D."/>
            <person name="Finy P."/>
            <person name="Geml J."/>
            <person name="Haridas S."/>
            <person name="Hughes K."/>
            <person name="Justo A."/>
            <person name="Karasinski D."/>
            <person name="Kautmanova I."/>
            <person name="Kiss B."/>
            <person name="Kocsube S."/>
            <person name="Kotiranta H."/>
            <person name="LaButti K.M."/>
            <person name="Lechner B.E."/>
            <person name="Liimatainen K."/>
            <person name="Lipzen A."/>
            <person name="Lukacs Z."/>
            <person name="Mihaltcheva S."/>
            <person name="Morgado L.N."/>
            <person name="Niskanen T."/>
            <person name="Noordeloos M.E."/>
            <person name="Ohm R.A."/>
            <person name="Ortiz-Santana B."/>
            <person name="Ovrebo C."/>
            <person name="Racz N."/>
            <person name="Riley R."/>
            <person name="Savchenko A."/>
            <person name="Shiryaev A."/>
            <person name="Soop K."/>
            <person name="Spirin V."/>
            <person name="Szebenyi C."/>
            <person name="Tomsovsky M."/>
            <person name="Tulloss R.E."/>
            <person name="Uehling J."/>
            <person name="Grigoriev I.V."/>
            <person name="Vagvolgyi C."/>
            <person name="Papp T."/>
            <person name="Martin F.M."/>
            <person name="Miettinen O."/>
            <person name="Hibbett D.S."/>
            <person name="Nagy L.G."/>
        </authorList>
    </citation>
    <scope>NUCLEOTIDE SEQUENCE [LARGE SCALE GENOMIC DNA]</scope>
    <source>
        <strain evidence="3 4">CBS 962.96</strain>
    </source>
</reference>
<evidence type="ECO:0000313" key="4">
    <source>
        <dbReference type="Proteomes" id="UP000297245"/>
    </source>
</evidence>
<evidence type="ECO:0000256" key="2">
    <source>
        <dbReference type="SAM" id="Phobius"/>
    </source>
</evidence>
<accession>A0A4S8KVG1</accession>
<dbReference type="Gene3D" id="2.60.120.260">
    <property type="entry name" value="Galactose-binding domain-like"/>
    <property type="match status" value="1"/>
</dbReference>
<proteinExistence type="predicted"/>
<dbReference type="Proteomes" id="UP000297245">
    <property type="component" value="Unassembled WGS sequence"/>
</dbReference>
<gene>
    <name evidence="3" type="ORF">K435DRAFT_941828</name>
</gene>
<feature type="coiled-coil region" evidence="1">
    <location>
        <begin position="429"/>
        <end position="456"/>
    </location>
</feature>
<organism evidence="3 4">
    <name type="scientific">Dendrothele bispora (strain CBS 962.96)</name>
    <dbReference type="NCBI Taxonomy" id="1314807"/>
    <lineage>
        <taxon>Eukaryota</taxon>
        <taxon>Fungi</taxon>
        <taxon>Dikarya</taxon>
        <taxon>Basidiomycota</taxon>
        <taxon>Agaricomycotina</taxon>
        <taxon>Agaricomycetes</taxon>
        <taxon>Agaricomycetidae</taxon>
        <taxon>Agaricales</taxon>
        <taxon>Agaricales incertae sedis</taxon>
        <taxon>Dendrothele</taxon>
    </lineage>
</organism>
<name>A0A4S8KVG1_DENBC</name>
<dbReference type="EMBL" id="ML179962">
    <property type="protein sequence ID" value="THU79914.1"/>
    <property type="molecule type" value="Genomic_DNA"/>
</dbReference>
<keyword evidence="4" id="KW-1185">Reference proteome</keyword>
<dbReference type="OrthoDB" id="2756615at2759"/>
<sequence>MSSIVTRILDDSFFQTSGLASASCIFHNADTSGGAFNKTLMLSNTSYWQPARFIELYGITPPPEVNQTFQAGSAFSDSRSMSRETYPTESSTETMFYNTTFFSHVQFDGPFLLFDYAVASVAELEDLHDQTIIVDDSNPEIQWGGNWEEKRNYTLNRPITWVTVTDASLGLGNISEVQGHARPHGNGTHESDQVGDYFIFQFQGSSISVGGITPLNRTDQAWINEYRPEISDPSFDNFHLRLNFTLDGHSQVVVFTKEVLSQRIGTPHFPYFQTDSLAEGNHTLIMTVDDVTGNTSVVIDYLTYKPSFATLKDKPTFPPIIFNDNSTSSPDLHPGPTSNAGTIAGSVVGGVVFLGLLALGIWLPYKKKRQFRQFDQPGSRNTPGMSDVVIEPFLFQNPISPLPRKDTPSIPQVQQPPLTASWGPSPPQHIELRRQREELEETIQNLESQSVDTRSSDQNLVTQDQMREMLTRIDVLTREMGRYVEPPGYDSR</sequence>
<keyword evidence="2" id="KW-1133">Transmembrane helix</keyword>
<evidence type="ECO:0000256" key="1">
    <source>
        <dbReference type="SAM" id="Coils"/>
    </source>
</evidence>
<keyword evidence="2" id="KW-0472">Membrane</keyword>